<proteinExistence type="predicted"/>
<name>A0ABQ0JN54_9VIBR</name>
<organism evidence="1 2">
    <name type="scientific">Vibrio variabilis</name>
    <dbReference type="NCBI Taxonomy" id="990271"/>
    <lineage>
        <taxon>Bacteria</taxon>
        <taxon>Pseudomonadati</taxon>
        <taxon>Pseudomonadota</taxon>
        <taxon>Gammaproteobacteria</taxon>
        <taxon>Vibrionales</taxon>
        <taxon>Vibrionaceae</taxon>
        <taxon>Vibrio</taxon>
    </lineage>
</organism>
<protein>
    <submittedName>
        <fullName evidence="1">Uncharacterized protein</fullName>
    </submittedName>
</protein>
<reference evidence="2" key="2">
    <citation type="submission" date="2014-09" db="EMBL/GenBank/DDBJ databases">
        <authorList>
            <consortium name="NBRP consortium"/>
            <person name="Sawabe T."/>
            <person name="Meirelles P."/>
            <person name="Nakanishi M."/>
            <person name="Sayaka M."/>
            <person name="Hattori M."/>
            <person name="Ohkuma M."/>
        </authorList>
    </citation>
    <scope>NUCLEOTIDE SEQUENCE [LARGE SCALE GENOMIC DNA]</scope>
    <source>
        <strain evidence="2">JCM 19239</strain>
    </source>
</reference>
<reference evidence="2" key="1">
    <citation type="submission" date="2014-09" db="EMBL/GenBank/DDBJ databases">
        <title>Vibrio variabilis JCM 19239. (C206) whole genome shotgun sequence.</title>
        <authorList>
            <person name="Sawabe T."/>
            <person name="Meirelles P."/>
            <person name="Nakanishi M."/>
            <person name="Sayaka M."/>
            <person name="Hattori M."/>
            <person name="Ohkuma M."/>
        </authorList>
    </citation>
    <scope>NUCLEOTIDE SEQUENCE [LARGE SCALE GENOMIC DNA]</scope>
    <source>
        <strain evidence="2">JCM 19239</strain>
    </source>
</reference>
<sequence>MSNKELCQEMLKVHIKLHVFASCFNEEMARLKSLIDSMDNHLTGAKKRQKLIDPDRCNSVLTV</sequence>
<dbReference type="Proteomes" id="UP000029223">
    <property type="component" value="Unassembled WGS sequence"/>
</dbReference>
<evidence type="ECO:0000313" key="2">
    <source>
        <dbReference type="Proteomes" id="UP000029223"/>
    </source>
</evidence>
<gene>
    <name evidence="1" type="ORF">JCM19239_6811</name>
</gene>
<comment type="caution">
    <text evidence="1">The sequence shown here is derived from an EMBL/GenBank/DDBJ whole genome shotgun (WGS) entry which is preliminary data.</text>
</comment>
<keyword evidence="2" id="KW-1185">Reference proteome</keyword>
<evidence type="ECO:0000313" key="1">
    <source>
        <dbReference type="EMBL" id="GAL30178.1"/>
    </source>
</evidence>
<accession>A0ABQ0JN54</accession>
<dbReference type="EMBL" id="BBMS01000086">
    <property type="protein sequence ID" value="GAL30178.1"/>
    <property type="molecule type" value="Genomic_DNA"/>
</dbReference>